<feature type="region of interest" description="Disordered" evidence="1">
    <location>
        <begin position="1"/>
        <end position="47"/>
    </location>
</feature>
<protein>
    <submittedName>
        <fullName evidence="2">Uncharacterized protein</fullName>
    </submittedName>
</protein>
<proteinExistence type="predicted"/>
<feature type="compositionally biased region" description="Low complexity" evidence="1">
    <location>
        <begin position="1"/>
        <end position="22"/>
    </location>
</feature>
<evidence type="ECO:0000313" key="2">
    <source>
        <dbReference type="EMBL" id="GFD21144.1"/>
    </source>
</evidence>
<reference evidence="2" key="1">
    <citation type="journal article" date="2019" name="Sci. Rep.">
        <title>Draft genome of Tanacetum cinerariifolium, the natural source of mosquito coil.</title>
        <authorList>
            <person name="Yamashiro T."/>
            <person name="Shiraishi A."/>
            <person name="Satake H."/>
            <person name="Nakayama K."/>
        </authorList>
    </citation>
    <scope>NUCLEOTIDE SEQUENCE</scope>
</reference>
<dbReference type="AlphaFoldDB" id="A0A699UN60"/>
<accession>A0A699UN60</accession>
<comment type="caution">
    <text evidence="2">The sequence shown here is derived from an EMBL/GenBank/DDBJ whole genome shotgun (WGS) entry which is preliminary data.</text>
</comment>
<evidence type="ECO:0000256" key="1">
    <source>
        <dbReference type="SAM" id="MobiDB-lite"/>
    </source>
</evidence>
<dbReference type="EMBL" id="BKCJ011327555">
    <property type="protein sequence ID" value="GFD21144.1"/>
    <property type="molecule type" value="Genomic_DNA"/>
</dbReference>
<name>A0A699UN60_TANCI</name>
<feature type="non-terminal residue" evidence="2">
    <location>
        <position position="1"/>
    </location>
</feature>
<sequence>GPARRGTGPRRAACTRRGPGRCSGWPRSRPGPASPNARARPRTGPAATLGNHRIIGGQHAADGQAVAVVGVGHEGAGHRHG</sequence>
<organism evidence="2">
    <name type="scientific">Tanacetum cinerariifolium</name>
    <name type="common">Dalmatian daisy</name>
    <name type="synonym">Chrysanthemum cinerariifolium</name>
    <dbReference type="NCBI Taxonomy" id="118510"/>
    <lineage>
        <taxon>Eukaryota</taxon>
        <taxon>Viridiplantae</taxon>
        <taxon>Streptophyta</taxon>
        <taxon>Embryophyta</taxon>
        <taxon>Tracheophyta</taxon>
        <taxon>Spermatophyta</taxon>
        <taxon>Magnoliopsida</taxon>
        <taxon>eudicotyledons</taxon>
        <taxon>Gunneridae</taxon>
        <taxon>Pentapetalae</taxon>
        <taxon>asterids</taxon>
        <taxon>campanulids</taxon>
        <taxon>Asterales</taxon>
        <taxon>Asteraceae</taxon>
        <taxon>Asteroideae</taxon>
        <taxon>Anthemideae</taxon>
        <taxon>Anthemidinae</taxon>
        <taxon>Tanacetum</taxon>
    </lineage>
</organism>
<gene>
    <name evidence="2" type="ORF">Tci_893113</name>
</gene>